<sequence>MPLWDQQLLRQALASPVESSLLRIRPAVGAREAAVLVLLGPTLDGDDVDVTLLERASTLRHHAGQIAFPGGARDPGDPSLEAAAIREAHEEIGIDPDEVEVIGRLPAVHVEVSSFDVTAVVAGWPGDRPLQPRDAAEVAAVHRIPLSVLTAPEHRVTATLPRGYTGPAFVVDDLFVWGLTAHLLDTVLDLAGWQQPWDTAHRRPVPDRFLLDRRGDRGPRRS</sequence>
<dbReference type="GO" id="GO:0046872">
    <property type="term" value="F:metal ion binding"/>
    <property type="evidence" value="ECO:0007669"/>
    <property type="project" value="UniProtKB-KW"/>
</dbReference>
<evidence type="ECO:0000256" key="4">
    <source>
        <dbReference type="ARBA" id="ARBA00022801"/>
    </source>
</evidence>
<keyword evidence="3" id="KW-0479">Metal-binding</keyword>
<comment type="cofactor">
    <cofactor evidence="2">
        <name>Mg(2+)</name>
        <dbReference type="ChEBI" id="CHEBI:18420"/>
    </cofactor>
</comment>
<evidence type="ECO:0000256" key="6">
    <source>
        <dbReference type="ARBA" id="ARBA00023211"/>
    </source>
</evidence>
<evidence type="ECO:0000313" key="9">
    <source>
        <dbReference type="Proteomes" id="UP000435304"/>
    </source>
</evidence>
<dbReference type="CDD" id="cd03426">
    <property type="entry name" value="NUDIX_CoAse_Nudt7"/>
    <property type="match status" value="1"/>
</dbReference>
<evidence type="ECO:0000259" key="7">
    <source>
        <dbReference type="PROSITE" id="PS51462"/>
    </source>
</evidence>
<evidence type="ECO:0000256" key="5">
    <source>
        <dbReference type="ARBA" id="ARBA00022842"/>
    </source>
</evidence>
<organism evidence="8 9">
    <name type="scientific">Auraticoccus cholistanensis</name>
    <dbReference type="NCBI Taxonomy" id="2656650"/>
    <lineage>
        <taxon>Bacteria</taxon>
        <taxon>Bacillati</taxon>
        <taxon>Actinomycetota</taxon>
        <taxon>Actinomycetes</taxon>
        <taxon>Propionibacteriales</taxon>
        <taxon>Propionibacteriaceae</taxon>
        <taxon>Auraticoccus</taxon>
    </lineage>
</organism>
<keyword evidence="4" id="KW-0378">Hydrolase</keyword>
<gene>
    <name evidence="8" type="ORF">GC722_12965</name>
</gene>
<keyword evidence="6" id="KW-0464">Manganese</keyword>
<dbReference type="InterPro" id="IPR000086">
    <property type="entry name" value="NUDIX_hydrolase_dom"/>
</dbReference>
<evidence type="ECO:0000313" key="8">
    <source>
        <dbReference type="EMBL" id="MVA76927.1"/>
    </source>
</evidence>
<dbReference type="PANTHER" id="PTHR12992:SF11">
    <property type="entry name" value="MITOCHONDRIAL COENZYME A DIPHOSPHATASE NUDT8"/>
    <property type="match status" value="1"/>
</dbReference>
<feature type="domain" description="Nudix hydrolase" evidence="7">
    <location>
        <begin position="29"/>
        <end position="170"/>
    </location>
</feature>
<dbReference type="EMBL" id="WPCU01000009">
    <property type="protein sequence ID" value="MVA76927.1"/>
    <property type="molecule type" value="Genomic_DNA"/>
</dbReference>
<proteinExistence type="predicted"/>
<dbReference type="GO" id="GO:0010945">
    <property type="term" value="F:coenzyme A diphosphatase activity"/>
    <property type="evidence" value="ECO:0007669"/>
    <property type="project" value="InterPro"/>
</dbReference>
<dbReference type="Proteomes" id="UP000435304">
    <property type="component" value="Unassembled WGS sequence"/>
</dbReference>
<evidence type="ECO:0000256" key="3">
    <source>
        <dbReference type="ARBA" id="ARBA00022723"/>
    </source>
</evidence>
<name>A0A6A9UYZ1_9ACTN</name>
<protein>
    <submittedName>
        <fullName evidence="8">NUDIX domain-containing protein</fullName>
    </submittedName>
</protein>
<comment type="caution">
    <text evidence="8">The sequence shown here is derived from an EMBL/GenBank/DDBJ whole genome shotgun (WGS) entry which is preliminary data.</text>
</comment>
<dbReference type="RefSeq" id="WP_156610875.1">
    <property type="nucleotide sequence ID" value="NZ_WPCU01000009.1"/>
</dbReference>
<dbReference type="SUPFAM" id="SSF55811">
    <property type="entry name" value="Nudix"/>
    <property type="match status" value="1"/>
</dbReference>
<comment type="cofactor">
    <cofactor evidence="1">
        <name>Mn(2+)</name>
        <dbReference type="ChEBI" id="CHEBI:29035"/>
    </cofactor>
</comment>
<dbReference type="PROSITE" id="PS51462">
    <property type="entry name" value="NUDIX"/>
    <property type="match status" value="1"/>
</dbReference>
<evidence type="ECO:0000256" key="2">
    <source>
        <dbReference type="ARBA" id="ARBA00001946"/>
    </source>
</evidence>
<dbReference type="PANTHER" id="PTHR12992">
    <property type="entry name" value="NUDIX HYDROLASE"/>
    <property type="match status" value="1"/>
</dbReference>
<evidence type="ECO:0000256" key="1">
    <source>
        <dbReference type="ARBA" id="ARBA00001936"/>
    </source>
</evidence>
<accession>A0A6A9UYZ1</accession>
<dbReference type="AlphaFoldDB" id="A0A6A9UYZ1"/>
<dbReference type="Gene3D" id="3.90.79.10">
    <property type="entry name" value="Nucleoside Triphosphate Pyrophosphohydrolase"/>
    <property type="match status" value="1"/>
</dbReference>
<dbReference type="Pfam" id="PF00293">
    <property type="entry name" value="NUDIX"/>
    <property type="match status" value="1"/>
</dbReference>
<dbReference type="InterPro" id="IPR015797">
    <property type="entry name" value="NUDIX_hydrolase-like_dom_sf"/>
</dbReference>
<keyword evidence="5" id="KW-0460">Magnesium</keyword>
<dbReference type="InterPro" id="IPR045121">
    <property type="entry name" value="CoAse"/>
</dbReference>
<reference evidence="8 9" key="1">
    <citation type="submission" date="2019-12" db="EMBL/GenBank/DDBJ databases">
        <title>Auraticoccus cholistani sp. nov., an actinomycete isolated from soil of Cholistan desert.</title>
        <authorList>
            <person name="Cheema M.T."/>
        </authorList>
    </citation>
    <scope>NUCLEOTIDE SEQUENCE [LARGE SCALE GENOMIC DNA]</scope>
    <source>
        <strain evidence="8 9">F435</strain>
    </source>
</reference>
<keyword evidence="9" id="KW-1185">Reference proteome</keyword>